<dbReference type="GO" id="GO:0008939">
    <property type="term" value="F:nicotinate-nucleotide-dimethylbenzimidazole phosphoribosyltransferase activity"/>
    <property type="evidence" value="ECO:0007669"/>
    <property type="project" value="UniProtKB-UniRule"/>
</dbReference>
<organism evidence="12 13">
    <name type="scientific">Youxingia wuxianensis</name>
    <dbReference type="NCBI Taxonomy" id="2763678"/>
    <lineage>
        <taxon>Bacteria</taxon>
        <taxon>Bacillati</taxon>
        <taxon>Bacillota</taxon>
        <taxon>Clostridia</taxon>
        <taxon>Eubacteriales</taxon>
        <taxon>Oscillospiraceae</taxon>
        <taxon>Youxingia</taxon>
    </lineage>
</organism>
<evidence type="ECO:0000256" key="11">
    <source>
        <dbReference type="HAMAP-Rule" id="MF_00230"/>
    </source>
</evidence>
<evidence type="ECO:0000256" key="9">
    <source>
        <dbReference type="ARBA" id="ARBA00030686"/>
    </source>
</evidence>
<dbReference type="Gene3D" id="1.10.1610.10">
    <property type="match status" value="1"/>
</dbReference>
<dbReference type="NCBIfam" id="NF000996">
    <property type="entry name" value="PRK00105.1"/>
    <property type="match status" value="1"/>
</dbReference>
<dbReference type="GO" id="GO:0009236">
    <property type="term" value="P:cobalamin biosynthetic process"/>
    <property type="evidence" value="ECO:0007669"/>
    <property type="project" value="UniProtKB-UniRule"/>
</dbReference>
<dbReference type="InterPro" id="IPR003200">
    <property type="entry name" value="Nict_dMeBzImd_PRibTrfase"/>
</dbReference>
<dbReference type="InterPro" id="IPR023195">
    <property type="entry name" value="Nict_dMeBzImd_PRibTrfase_N"/>
</dbReference>
<evidence type="ECO:0000256" key="8">
    <source>
        <dbReference type="ARBA" id="ARBA00022679"/>
    </source>
</evidence>
<evidence type="ECO:0000256" key="3">
    <source>
        <dbReference type="ARBA" id="ARBA00007110"/>
    </source>
</evidence>
<evidence type="ECO:0000256" key="10">
    <source>
        <dbReference type="ARBA" id="ARBA00047340"/>
    </source>
</evidence>
<evidence type="ECO:0000256" key="7">
    <source>
        <dbReference type="ARBA" id="ARBA00022676"/>
    </source>
</evidence>
<dbReference type="InterPro" id="IPR036087">
    <property type="entry name" value="Nict_dMeBzImd_PRibTrfase_sf"/>
</dbReference>
<keyword evidence="13" id="KW-1185">Reference proteome</keyword>
<keyword evidence="6 11" id="KW-0169">Cobalamin biosynthesis</keyword>
<dbReference type="EMBL" id="JACRTD010000003">
    <property type="protein sequence ID" value="MBC8585081.1"/>
    <property type="molecule type" value="Genomic_DNA"/>
</dbReference>
<reference evidence="12" key="1">
    <citation type="submission" date="2020-08" db="EMBL/GenBank/DDBJ databases">
        <title>Genome public.</title>
        <authorList>
            <person name="Liu C."/>
            <person name="Sun Q."/>
        </authorList>
    </citation>
    <scope>NUCLEOTIDE SEQUENCE</scope>
    <source>
        <strain evidence="12">NSJ-64</strain>
    </source>
</reference>
<comment type="similarity">
    <text evidence="3 11">Belongs to the CobT family.</text>
</comment>
<sequence>MVSLQQVINGIKPLDEKAMGLAQRRWNTIAKPLGSLGLLEETIIQIAGMTNDHQVCLDKRCVVVMCADNGVVEEGVTQTSSEVTAVVTENFTKGETSVNNMANIAHAKVIPVDIGVARDVGGEGLIHQKIAYGTKNMTKGPAMTREEAIKAVEAGIHIAVRLKEEGYRIIATGEMGIGNTTTSSAITSVFLHKSPEEVTGRGAGLSSEGLKRKINVISKAIEINNPNPNDPLDVLSKVGGLDIAGLTGVFLGGAFCELPVVIDGFISAAAALCAVRICPQVKGYLLPSHVSNEPAGTLLMSALKLEPFLHAKMCLGEGSGAVAIFPILDMACAVYNNMSTFSDIQIEEYQPLE</sequence>
<dbReference type="PANTHER" id="PTHR43463:SF1">
    <property type="entry name" value="NICOTINATE-NUCLEOTIDE--DIMETHYLBENZIMIDAZOLE PHOSPHORIBOSYLTRANSFERASE"/>
    <property type="match status" value="1"/>
</dbReference>
<protein>
    <recommendedName>
        <fullName evidence="5 11">Nicotinate-nucleotide--dimethylbenzimidazole phosphoribosyltransferase</fullName>
        <shortName evidence="11">NN:DBI PRT</shortName>
        <ecNumber evidence="4 11">2.4.2.21</ecNumber>
    </recommendedName>
    <alternativeName>
        <fullName evidence="9 11">N(1)-alpha-phosphoribosyltransferase</fullName>
    </alternativeName>
</protein>
<evidence type="ECO:0000256" key="4">
    <source>
        <dbReference type="ARBA" id="ARBA00011991"/>
    </source>
</evidence>
<keyword evidence="7 11" id="KW-0328">Glycosyltransferase</keyword>
<evidence type="ECO:0000256" key="5">
    <source>
        <dbReference type="ARBA" id="ARBA00015486"/>
    </source>
</evidence>
<dbReference type="AlphaFoldDB" id="A0A926ENV3"/>
<dbReference type="FunFam" id="3.40.50.10210:FF:000001">
    <property type="entry name" value="Nicotinate-nucleotide--dimethylbenzimidazole phosphoribosyltransferase"/>
    <property type="match status" value="1"/>
</dbReference>
<dbReference type="InterPro" id="IPR017846">
    <property type="entry name" value="Nict_dMeBzImd_PRibTrfase_bact"/>
</dbReference>
<dbReference type="NCBIfam" id="TIGR03160">
    <property type="entry name" value="cobT_DBIPRT"/>
    <property type="match status" value="1"/>
</dbReference>
<dbReference type="Pfam" id="PF02277">
    <property type="entry name" value="DBI_PRT"/>
    <property type="match status" value="1"/>
</dbReference>
<proteinExistence type="inferred from homology"/>
<evidence type="ECO:0000256" key="6">
    <source>
        <dbReference type="ARBA" id="ARBA00022573"/>
    </source>
</evidence>
<dbReference type="Proteomes" id="UP000623678">
    <property type="component" value="Unassembled WGS sequence"/>
</dbReference>
<dbReference type="Gene3D" id="3.40.50.10210">
    <property type="match status" value="1"/>
</dbReference>
<keyword evidence="8 11" id="KW-0808">Transferase</keyword>
<comment type="pathway">
    <text evidence="2 11">Nucleoside biosynthesis; alpha-ribazole biosynthesis; alpha-ribazole from 5,6-dimethylbenzimidazole: step 1/2.</text>
</comment>
<dbReference type="SUPFAM" id="SSF52733">
    <property type="entry name" value="Nicotinate mononucleotide:5,6-dimethylbenzimidazole phosphoribosyltransferase (CobT)"/>
    <property type="match status" value="1"/>
</dbReference>
<evidence type="ECO:0000256" key="1">
    <source>
        <dbReference type="ARBA" id="ARBA00002197"/>
    </source>
</evidence>
<evidence type="ECO:0000256" key="2">
    <source>
        <dbReference type="ARBA" id="ARBA00005049"/>
    </source>
</evidence>
<comment type="function">
    <text evidence="1 11">Catalyzes the synthesis of alpha-ribazole-5'-phosphate from nicotinate mononucleotide (NAMN) and 5,6-dimethylbenzimidazole (DMB).</text>
</comment>
<dbReference type="CDD" id="cd02439">
    <property type="entry name" value="DMB-PRT_CobT"/>
    <property type="match status" value="1"/>
</dbReference>
<gene>
    <name evidence="11 12" type="primary">cobT</name>
    <name evidence="12" type="ORF">H8705_05740</name>
</gene>
<dbReference type="RefSeq" id="WP_262394860.1">
    <property type="nucleotide sequence ID" value="NZ_JACRTD010000003.1"/>
</dbReference>
<dbReference type="HAMAP" id="MF_00230">
    <property type="entry name" value="CobT"/>
    <property type="match status" value="1"/>
</dbReference>
<evidence type="ECO:0000313" key="12">
    <source>
        <dbReference type="EMBL" id="MBC8585081.1"/>
    </source>
</evidence>
<comment type="catalytic activity">
    <reaction evidence="10 11">
        <text>5,6-dimethylbenzimidazole + nicotinate beta-D-ribonucleotide = alpha-ribazole 5'-phosphate + nicotinate + H(+)</text>
        <dbReference type="Rhea" id="RHEA:11196"/>
        <dbReference type="ChEBI" id="CHEBI:15378"/>
        <dbReference type="ChEBI" id="CHEBI:15890"/>
        <dbReference type="ChEBI" id="CHEBI:32544"/>
        <dbReference type="ChEBI" id="CHEBI:57502"/>
        <dbReference type="ChEBI" id="CHEBI:57918"/>
        <dbReference type="EC" id="2.4.2.21"/>
    </reaction>
</comment>
<comment type="caution">
    <text evidence="12">The sequence shown here is derived from an EMBL/GenBank/DDBJ whole genome shotgun (WGS) entry which is preliminary data.</text>
</comment>
<feature type="active site" description="Proton acceptor" evidence="11">
    <location>
        <position position="317"/>
    </location>
</feature>
<evidence type="ECO:0000313" key="13">
    <source>
        <dbReference type="Proteomes" id="UP000623678"/>
    </source>
</evidence>
<name>A0A926ENV3_9FIRM</name>
<dbReference type="PANTHER" id="PTHR43463">
    <property type="entry name" value="NICOTINATE-NUCLEOTIDE--DIMETHYLBENZIMIDAZOLE PHOSPHORIBOSYLTRANSFERASE"/>
    <property type="match status" value="1"/>
</dbReference>
<accession>A0A926ENV3</accession>
<dbReference type="EC" id="2.4.2.21" evidence="4 11"/>